<accession>A0A0C3GRE4</accession>
<protein>
    <recommendedName>
        <fullName evidence="3">N-acetyltransferase domain-containing protein</fullName>
    </recommendedName>
</protein>
<feature type="domain" description="N-acetyltransferase" evidence="3">
    <location>
        <begin position="182"/>
        <end position="261"/>
    </location>
</feature>
<dbReference type="Proteomes" id="UP000054321">
    <property type="component" value="Unassembled WGS sequence"/>
</dbReference>
<gene>
    <name evidence="4" type="ORF">OIDMADRAFT_46452</name>
</gene>
<dbReference type="Pfam" id="PF00583">
    <property type="entry name" value="Acetyltransf_1"/>
    <property type="match status" value="1"/>
</dbReference>
<keyword evidence="2" id="KW-0812">Transmembrane</keyword>
<sequence length="308" mass="32602">MSVPGLKPSAAFFSFLRANLVQLPASNVSSSASTPLLYPSSSLSLPPLGPSSLATMTSAQDEPPFTPDPLDSIPALTTKPLTTGPDRAAALKLVADSIAQQRQLAAKAVIYHPITIAVYVLVLAIASQFLYKSTSDIPLIVTTCAGITMTLLVGVRAGTNEYINLAEAFNTSFLENDDGEQDIVIGSRYGEGIIGALILRIERNGHGSGKKKSKGSGKTGGTGLVRAWTVKQRYRGAGVGTELLEEAVRLTREKLGNSAEIGFAAEHANSKMVLPEMFNRGFRKREVMAAMALEAVIVNTAGGNKKKR</sequence>
<dbReference type="AlphaFoldDB" id="A0A0C3GRE4"/>
<dbReference type="OrthoDB" id="5343688at2759"/>
<evidence type="ECO:0000259" key="3">
    <source>
        <dbReference type="Pfam" id="PF00583"/>
    </source>
</evidence>
<feature type="transmembrane region" description="Helical" evidence="2">
    <location>
        <begin position="109"/>
        <end position="131"/>
    </location>
</feature>
<reference evidence="5" key="2">
    <citation type="submission" date="2015-01" db="EMBL/GenBank/DDBJ databases">
        <title>Evolutionary Origins and Diversification of the Mycorrhizal Mutualists.</title>
        <authorList>
            <consortium name="DOE Joint Genome Institute"/>
            <consortium name="Mycorrhizal Genomics Consortium"/>
            <person name="Kohler A."/>
            <person name="Kuo A."/>
            <person name="Nagy L.G."/>
            <person name="Floudas D."/>
            <person name="Copeland A."/>
            <person name="Barry K.W."/>
            <person name="Cichocki N."/>
            <person name="Veneault-Fourrey C."/>
            <person name="LaButti K."/>
            <person name="Lindquist E.A."/>
            <person name="Lipzen A."/>
            <person name="Lundell T."/>
            <person name="Morin E."/>
            <person name="Murat C."/>
            <person name="Riley R."/>
            <person name="Ohm R."/>
            <person name="Sun H."/>
            <person name="Tunlid A."/>
            <person name="Henrissat B."/>
            <person name="Grigoriev I.V."/>
            <person name="Hibbett D.S."/>
            <person name="Martin F."/>
        </authorList>
    </citation>
    <scope>NUCLEOTIDE SEQUENCE [LARGE SCALE GENOMIC DNA]</scope>
    <source>
        <strain evidence="5">Zn</strain>
    </source>
</reference>
<dbReference type="InterPro" id="IPR000182">
    <property type="entry name" value="GNAT_dom"/>
</dbReference>
<name>A0A0C3GRE4_OIDMZ</name>
<dbReference type="GO" id="GO:0016747">
    <property type="term" value="F:acyltransferase activity, transferring groups other than amino-acyl groups"/>
    <property type="evidence" value="ECO:0007669"/>
    <property type="project" value="InterPro"/>
</dbReference>
<dbReference type="InterPro" id="IPR016181">
    <property type="entry name" value="Acyl_CoA_acyltransferase"/>
</dbReference>
<evidence type="ECO:0000256" key="1">
    <source>
        <dbReference type="SAM" id="MobiDB-lite"/>
    </source>
</evidence>
<dbReference type="Gene3D" id="3.40.630.30">
    <property type="match status" value="1"/>
</dbReference>
<feature type="transmembrane region" description="Helical" evidence="2">
    <location>
        <begin position="137"/>
        <end position="155"/>
    </location>
</feature>
<keyword evidence="5" id="KW-1185">Reference proteome</keyword>
<proteinExistence type="predicted"/>
<dbReference type="InParanoid" id="A0A0C3GRE4"/>
<evidence type="ECO:0000313" key="4">
    <source>
        <dbReference type="EMBL" id="KIM93056.1"/>
    </source>
</evidence>
<dbReference type="HOGENOM" id="CLU_040076_1_0_1"/>
<evidence type="ECO:0000313" key="5">
    <source>
        <dbReference type="Proteomes" id="UP000054321"/>
    </source>
</evidence>
<organism evidence="4 5">
    <name type="scientific">Oidiodendron maius (strain Zn)</name>
    <dbReference type="NCBI Taxonomy" id="913774"/>
    <lineage>
        <taxon>Eukaryota</taxon>
        <taxon>Fungi</taxon>
        <taxon>Dikarya</taxon>
        <taxon>Ascomycota</taxon>
        <taxon>Pezizomycotina</taxon>
        <taxon>Leotiomycetes</taxon>
        <taxon>Leotiomycetes incertae sedis</taxon>
        <taxon>Myxotrichaceae</taxon>
        <taxon>Oidiodendron</taxon>
    </lineage>
</organism>
<dbReference type="SUPFAM" id="SSF55729">
    <property type="entry name" value="Acyl-CoA N-acyltransferases (Nat)"/>
    <property type="match status" value="1"/>
</dbReference>
<reference evidence="4 5" key="1">
    <citation type="submission" date="2014-04" db="EMBL/GenBank/DDBJ databases">
        <authorList>
            <consortium name="DOE Joint Genome Institute"/>
            <person name="Kuo A."/>
            <person name="Martino E."/>
            <person name="Perotto S."/>
            <person name="Kohler A."/>
            <person name="Nagy L.G."/>
            <person name="Floudas D."/>
            <person name="Copeland A."/>
            <person name="Barry K.W."/>
            <person name="Cichocki N."/>
            <person name="Veneault-Fourrey C."/>
            <person name="LaButti K."/>
            <person name="Lindquist E.A."/>
            <person name="Lipzen A."/>
            <person name="Lundell T."/>
            <person name="Morin E."/>
            <person name="Murat C."/>
            <person name="Sun H."/>
            <person name="Tunlid A."/>
            <person name="Henrissat B."/>
            <person name="Grigoriev I.V."/>
            <person name="Hibbett D.S."/>
            <person name="Martin F."/>
            <person name="Nordberg H.P."/>
            <person name="Cantor M.N."/>
            <person name="Hua S.X."/>
        </authorList>
    </citation>
    <scope>NUCLEOTIDE SEQUENCE [LARGE SCALE GENOMIC DNA]</scope>
    <source>
        <strain evidence="4 5">Zn</strain>
    </source>
</reference>
<keyword evidence="2" id="KW-0472">Membrane</keyword>
<feature type="region of interest" description="Disordered" evidence="1">
    <location>
        <begin position="56"/>
        <end position="81"/>
    </location>
</feature>
<dbReference type="EMBL" id="KN832901">
    <property type="protein sequence ID" value="KIM93056.1"/>
    <property type="molecule type" value="Genomic_DNA"/>
</dbReference>
<evidence type="ECO:0000256" key="2">
    <source>
        <dbReference type="SAM" id="Phobius"/>
    </source>
</evidence>
<keyword evidence="2" id="KW-1133">Transmembrane helix</keyword>